<keyword evidence="2" id="KW-1185">Reference proteome</keyword>
<protein>
    <recommendedName>
        <fullName evidence="3">GP-PDE domain-containing protein</fullName>
    </recommendedName>
</protein>
<name>A0ABV6KH23_9BACI</name>
<accession>A0ABV6KH23</accession>
<evidence type="ECO:0000313" key="2">
    <source>
        <dbReference type="Proteomes" id="UP001589838"/>
    </source>
</evidence>
<gene>
    <name evidence="1" type="ORF">ACFFHM_17625</name>
</gene>
<organism evidence="1 2">
    <name type="scientific">Halalkalibacter kiskunsagensis</name>
    <dbReference type="NCBI Taxonomy" id="1548599"/>
    <lineage>
        <taxon>Bacteria</taxon>
        <taxon>Bacillati</taxon>
        <taxon>Bacillota</taxon>
        <taxon>Bacilli</taxon>
        <taxon>Bacillales</taxon>
        <taxon>Bacillaceae</taxon>
        <taxon>Halalkalibacter</taxon>
    </lineage>
</organism>
<evidence type="ECO:0008006" key="3">
    <source>
        <dbReference type="Google" id="ProtNLM"/>
    </source>
</evidence>
<dbReference type="EMBL" id="JBHLUX010000066">
    <property type="protein sequence ID" value="MFC0472262.1"/>
    <property type="molecule type" value="Genomic_DNA"/>
</dbReference>
<proteinExistence type="predicted"/>
<dbReference type="Proteomes" id="UP001589838">
    <property type="component" value="Unassembled WGS sequence"/>
</dbReference>
<comment type="caution">
    <text evidence="1">The sequence shown here is derived from an EMBL/GenBank/DDBJ whole genome shotgun (WGS) entry which is preliminary data.</text>
</comment>
<evidence type="ECO:0000313" key="1">
    <source>
        <dbReference type="EMBL" id="MFC0472262.1"/>
    </source>
</evidence>
<sequence length="44" mass="5086">MRYLLVQGANAIVTDWPSLLLEPLEEENESEVISQANHEKYLEI</sequence>
<dbReference type="RefSeq" id="WP_335964107.1">
    <property type="nucleotide sequence ID" value="NZ_JAXBLX010000082.1"/>
</dbReference>
<reference evidence="1 2" key="1">
    <citation type="submission" date="2024-09" db="EMBL/GenBank/DDBJ databases">
        <authorList>
            <person name="Sun Q."/>
            <person name="Mori K."/>
        </authorList>
    </citation>
    <scope>NUCLEOTIDE SEQUENCE [LARGE SCALE GENOMIC DNA]</scope>
    <source>
        <strain evidence="1 2">NCAIM B.02610</strain>
    </source>
</reference>